<dbReference type="HOGENOM" id="CLU_018542_0_1_1"/>
<evidence type="ECO:0000256" key="1">
    <source>
        <dbReference type="SAM" id="MobiDB-lite"/>
    </source>
</evidence>
<feature type="compositionally biased region" description="Basic and acidic residues" evidence="1">
    <location>
        <begin position="91"/>
        <end position="101"/>
    </location>
</feature>
<dbReference type="AlphaFoldDB" id="S7ZDM5"/>
<dbReference type="CDD" id="cd23659">
    <property type="entry name" value="USP_At3g01520-like"/>
    <property type="match status" value="1"/>
</dbReference>
<organism evidence="3 4">
    <name type="scientific">Penicillium oxalicum (strain 114-2 / CGMCC 5302)</name>
    <name type="common">Penicillium decumbens</name>
    <dbReference type="NCBI Taxonomy" id="933388"/>
    <lineage>
        <taxon>Eukaryota</taxon>
        <taxon>Fungi</taxon>
        <taxon>Dikarya</taxon>
        <taxon>Ascomycota</taxon>
        <taxon>Pezizomycotina</taxon>
        <taxon>Eurotiomycetes</taxon>
        <taxon>Eurotiomycetidae</taxon>
        <taxon>Eurotiales</taxon>
        <taxon>Aspergillaceae</taxon>
        <taxon>Penicillium</taxon>
    </lineage>
</organism>
<name>S7ZDM5_PENO1</name>
<dbReference type="eggNOG" id="ENOG502RYEB">
    <property type="taxonomic scope" value="Eukaryota"/>
</dbReference>
<keyword evidence="4" id="KW-1185">Reference proteome</keyword>
<feature type="compositionally biased region" description="Low complexity" evidence="1">
    <location>
        <begin position="424"/>
        <end position="439"/>
    </location>
</feature>
<dbReference type="SUPFAM" id="SSF52402">
    <property type="entry name" value="Adenine nucleotide alpha hydrolases-like"/>
    <property type="match status" value="1"/>
</dbReference>
<gene>
    <name evidence="3" type="ORF">PDE_03706</name>
</gene>
<dbReference type="InterPro" id="IPR006015">
    <property type="entry name" value="Universal_stress_UspA"/>
</dbReference>
<feature type="compositionally biased region" description="Low complexity" evidence="1">
    <location>
        <begin position="354"/>
        <end position="374"/>
    </location>
</feature>
<dbReference type="OrthoDB" id="843225at2759"/>
<dbReference type="PhylomeDB" id="S7ZDM5"/>
<feature type="region of interest" description="Disordered" evidence="1">
    <location>
        <begin position="349"/>
        <end position="484"/>
    </location>
</feature>
<proteinExistence type="predicted"/>
<dbReference type="EMBL" id="KB644411">
    <property type="protein sequence ID" value="EPS28760.1"/>
    <property type="molecule type" value="Genomic_DNA"/>
</dbReference>
<evidence type="ECO:0000313" key="4">
    <source>
        <dbReference type="Proteomes" id="UP000019376"/>
    </source>
</evidence>
<dbReference type="InterPro" id="IPR006016">
    <property type="entry name" value="UspA"/>
</dbReference>
<feature type="region of interest" description="Disordered" evidence="1">
    <location>
        <begin position="1"/>
        <end position="116"/>
    </location>
</feature>
<feature type="compositionally biased region" description="Basic residues" evidence="1">
    <location>
        <begin position="48"/>
        <end position="60"/>
    </location>
</feature>
<protein>
    <recommendedName>
        <fullName evidence="2">UspA domain-containing protein</fullName>
    </recommendedName>
</protein>
<evidence type="ECO:0000259" key="2">
    <source>
        <dbReference type="Pfam" id="PF00582"/>
    </source>
</evidence>
<dbReference type="InterPro" id="IPR014729">
    <property type="entry name" value="Rossmann-like_a/b/a_fold"/>
</dbReference>
<sequence>MSAKSSPRSSLSSEQRSGSGLPSSQASEATATAASAAPPPQPGISFRNHARSQSPRRRSIQFHVSDAETQLPSRSNSIKGKRLHYGGMPTRDLDAERESRHLPASRGPSPPPPKTYERGVSFNTFDNRDASDFSLTLNYKHKGYQSTRRSRTFLCGTDQNDYSDFALNWLVDELVDDGDEIVCLRAVEKDSRMASDAGIEEGNYRQEAERLFEQVIQKNSQNEKAISLVLELVVGKVEEIIQRMIRIYEPVMLIVGTRGRNLQGVHSLLPGSVSKYCVQHSPIPVIVVRPSLKREKKKKKRRADPGRRSYNHLLKLSERRGIRVFDPRPGTENGTLKLPDEEAAVAEALGLPPSYSRNNSRSSLSVSDRSSLSTDDSEASPPVPYSLDSVVMSSPLGGSPASSEENVMHSRPTRRPSSPRPQPRSRSSSPEQDSSGDSEAQVKDDGSVHSVSGALPTDTETKLPSIPVVELSDEAGEKREVTAD</sequence>
<accession>S7ZDM5</accession>
<feature type="compositionally biased region" description="Basic and acidic residues" evidence="1">
    <location>
        <begin position="475"/>
        <end position="484"/>
    </location>
</feature>
<dbReference type="Gene3D" id="3.40.50.620">
    <property type="entry name" value="HUPs"/>
    <property type="match status" value="1"/>
</dbReference>
<dbReference type="PRINTS" id="PR01438">
    <property type="entry name" value="UNVRSLSTRESS"/>
</dbReference>
<dbReference type="PANTHER" id="PTHR47815:SF1">
    <property type="entry name" value="UNIVERSAL STRESS PROTEIN A FAMILY PROTEIN C25B2.10"/>
    <property type="match status" value="1"/>
</dbReference>
<dbReference type="STRING" id="933388.S7ZDM5"/>
<feature type="compositionally biased region" description="Low complexity" evidence="1">
    <location>
        <begin position="1"/>
        <end position="36"/>
    </location>
</feature>
<reference evidence="3 4" key="1">
    <citation type="journal article" date="2013" name="PLoS ONE">
        <title>Genomic and secretomic analyses reveal unique features of the lignocellulolytic enzyme system of Penicillium decumbens.</title>
        <authorList>
            <person name="Liu G."/>
            <person name="Zhang L."/>
            <person name="Wei X."/>
            <person name="Zou G."/>
            <person name="Qin Y."/>
            <person name="Ma L."/>
            <person name="Li J."/>
            <person name="Zheng H."/>
            <person name="Wang S."/>
            <person name="Wang C."/>
            <person name="Xun L."/>
            <person name="Zhao G.-P."/>
            <person name="Zhou Z."/>
            <person name="Qu Y."/>
        </authorList>
    </citation>
    <scope>NUCLEOTIDE SEQUENCE [LARGE SCALE GENOMIC DNA]</scope>
    <source>
        <strain evidence="4">114-2 / CGMCC 5302</strain>
    </source>
</reference>
<feature type="compositionally biased region" description="Polar residues" evidence="1">
    <location>
        <begin position="67"/>
        <end position="78"/>
    </location>
</feature>
<evidence type="ECO:0000313" key="3">
    <source>
        <dbReference type="EMBL" id="EPS28760.1"/>
    </source>
</evidence>
<feature type="region of interest" description="Disordered" evidence="1">
    <location>
        <begin position="293"/>
        <end position="312"/>
    </location>
</feature>
<dbReference type="Pfam" id="PF00582">
    <property type="entry name" value="Usp"/>
    <property type="match status" value="1"/>
</dbReference>
<feature type="domain" description="UspA" evidence="2">
    <location>
        <begin position="151"/>
        <end position="289"/>
    </location>
</feature>
<dbReference type="PANTHER" id="PTHR47815">
    <property type="entry name" value="UNIVERSAL STRESS PROTEIN A FAMILY PROTEIN C25B2.10"/>
    <property type="match status" value="1"/>
</dbReference>
<dbReference type="Proteomes" id="UP000019376">
    <property type="component" value="Unassembled WGS sequence"/>
</dbReference>